<dbReference type="PROSITE" id="PS51483">
    <property type="entry name" value="B5"/>
    <property type="match status" value="1"/>
</dbReference>
<evidence type="ECO:0000256" key="4">
    <source>
        <dbReference type="ARBA" id="ARBA00012814"/>
    </source>
</evidence>
<dbReference type="Gene3D" id="3.50.40.10">
    <property type="entry name" value="Phenylalanyl-trna Synthetase, Chain B, domain 3"/>
    <property type="match status" value="1"/>
</dbReference>
<keyword evidence="5" id="KW-0963">Cytoplasm</keyword>
<dbReference type="InterPro" id="IPR045864">
    <property type="entry name" value="aa-tRNA-synth_II/BPL/LPL"/>
</dbReference>
<evidence type="ECO:0000256" key="2">
    <source>
        <dbReference type="ARBA" id="ARBA00004496"/>
    </source>
</evidence>
<dbReference type="GO" id="GO:0003723">
    <property type="term" value="F:RNA binding"/>
    <property type="evidence" value="ECO:0007669"/>
    <property type="project" value="InterPro"/>
</dbReference>
<evidence type="ECO:0000313" key="14">
    <source>
        <dbReference type="EMBL" id="AEF85358.1"/>
    </source>
</evidence>
<keyword evidence="12 14" id="KW-0030">Aminoacyl-tRNA synthetase</keyword>
<evidence type="ECO:0000256" key="7">
    <source>
        <dbReference type="ARBA" id="ARBA00022723"/>
    </source>
</evidence>
<dbReference type="SMART" id="SM00873">
    <property type="entry name" value="B3_4"/>
    <property type="match status" value="1"/>
</dbReference>
<dbReference type="HOGENOM" id="CLU_020279_3_0_12"/>
<dbReference type="GO" id="GO:0006432">
    <property type="term" value="P:phenylalanyl-tRNA aminoacylation"/>
    <property type="evidence" value="ECO:0007669"/>
    <property type="project" value="InterPro"/>
</dbReference>
<gene>
    <name evidence="14" type="primary">pheT</name>
    <name evidence="14" type="ordered locus">TREPR_0483</name>
</gene>
<dbReference type="GO" id="GO:0009328">
    <property type="term" value="C:phenylalanine-tRNA ligase complex"/>
    <property type="evidence" value="ECO:0007669"/>
    <property type="project" value="TreeGrafter"/>
</dbReference>
<evidence type="ECO:0000256" key="6">
    <source>
        <dbReference type="ARBA" id="ARBA00022598"/>
    </source>
</evidence>
<evidence type="ECO:0000256" key="9">
    <source>
        <dbReference type="ARBA" id="ARBA00022840"/>
    </source>
</evidence>
<dbReference type="CDD" id="cd00769">
    <property type="entry name" value="PheRS_beta_core"/>
    <property type="match status" value="1"/>
</dbReference>
<dbReference type="GO" id="GO:0004826">
    <property type="term" value="F:phenylalanine-tRNA ligase activity"/>
    <property type="evidence" value="ECO:0007669"/>
    <property type="project" value="UniProtKB-EC"/>
</dbReference>
<dbReference type="EC" id="6.1.1.20" evidence="4"/>
<dbReference type="PANTHER" id="PTHR10947">
    <property type="entry name" value="PHENYLALANYL-TRNA SYNTHETASE BETA CHAIN AND LEUCINE-RICH REPEAT-CONTAINING PROTEIN 47"/>
    <property type="match status" value="1"/>
</dbReference>
<dbReference type="SUPFAM" id="SSF55681">
    <property type="entry name" value="Class II aaRS and biotin synthetases"/>
    <property type="match status" value="1"/>
</dbReference>
<evidence type="ECO:0000256" key="1">
    <source>
        <dbReference type="ARBA" id="ARBA00001946"/>
    </source>
</evidence>
<evidence type="ECO:0000256" key="8">
    <source>
        <dbReference type="ARBA" id="ARBA00022741"/>
    </source>
</evidence>
<dbReference type="InterPro" id="IPR009061">
    <property type="entry name" value="DNA-bd_dom_put_sf"/>
</dbReference>
<evidence type="ECO:0000256" key="5">
    <source>
        <dbReference type="ARBA" id="ARBA00022490"/>
    </source>
</evidence>
<accession>F5YLF5</accession>
<dbReference type="NCBIfam" id="TIGR00471">
    <property type="entry name" value="pheT_arch"/>
    <property type="match status" value="1"/>
</dbReference>
<dbReference type="InterPro" id="IPR020825">
    <property type="entry name" value="Phe-tRNA_synthase-like_B3/B4"/>
</dbReference>
<evidence type="ECO:0000256" key="3">
    <source>
        <dbReference type="ARBA" id="ARBA00007438"/>
    </source>
</evidence>
<dbReference type="Gene3D" id="3.30.930.10">
    <property type="entry name" value="Bira Bifunctional Protein, Domain 2"/>
    <property type="match status" value="1"/>
</dbReference>
<dbReference type="Pfam" id="PF17759">
    <property type="entry name" value="tRNA_synthFbeta"/>
    <property type="match status" value="1"/>
</dbReference>
<evidence type="ECO:0000259" key="13">
    <source>
        <dbReference type="PROSITE" id="PS51483"/>
    </source>
</evidence>
<dbReference type="InterPro" id="IPR005146">
    <property type="entry name" value="B3/B4_tRNA-bd"/>
</dbReference>
<comment type="cofactor">
    <cofactor evidence="1">
        <name>Mg(2+)</name>
        <dbReference type="ChEBI" id="CHEBI:18420"/>
    </cofactor>
</comment>
<comment type="similarity">
    <text evidence="3">Belongs to the phenylalanyl-tRNA synthetase beta subunit family. Type 2 subfamily.</text>
</comment>
<evidence type="ECO:0000256" key="12">
    <source>
        <dbReference type="ARBA" id="ARBA00023146"/>
    </source>
</evidence>
<evidence type="ECO:0000256" key="11">
    <source>
        <dbReference type="ARBA" id="ARBA00022917"/>
    </source>
</evidence>
<dbReference type="Gene3D" id="3.30.56.10">
    <property type="match status" value="2"/>
</dbReference>
<dbReference type="InterPro" id="IPR005147">
    <property type="entry name" value="tRNA_synthase_B5-dom"/>
</dbReference>
<dbReference type="OrthoDB" id="9805455at2"/>
<proteinExistence type="inferred from homology"/>
<feature type="domain" description="B5" evidence="13">
    <location>
        <begin position="299"/>
        <end position="384"/>
    </location>
</feature>
<keyword evidence="11" id="KW-0648">Protein biosynthesis</keyword>
<reference evidence="14 15" key="2">
    <citation type="journal article" date="2011" name="ISME J.">
        <title>RNA-seq reveals cooperative metabolic interactions between two termite-gut spirochete species in co-culture.</title>
        <authorList>
            <person name="Rosenthal A.Z."/>
            <person name="Matson E.G."/>
            <person name="Eldar A."/>
            <person name="Leadbetter J.R."/>
        </authorList>
    </citation>
    <scope>NUCLEOTIDE SEQUENCE [LARGE SCALE GENOMIC DNA]</scope>
    <source>
        <strain evidence="15">ATCC BAA-887 / DSM 12427 / ZAS-2</strain>
    </source>
</reference>
<keyword evidence="9" id="KW-0067">ATP-binding</keyword>
<dbReference type="AlphaFoldDB" id="F5YLF5"/>
<keyword evidence="6 14" id="KW-0436">Ligase</keyword>
<evidence type="ECO:0000313" key="15">
    <source>
        <dbReference type="Proteomes" id="UP000009223"/>
    </source>
</evidence>
<dbReference type="eggNOG" id="COG0072">
    <property type="taxonomic scope" value="Bacteria"/>
</dbReference>
<evidence type="ECO:0000256" key="10">
    <source>
        <dbReference type="ARBA" id="ARBA00022842"/>
    </source>
</evidence>
<dbReference type="GO" id="GO:0000287">
    <property type="term" value="F:magnesium ion binding"/>
    <property type="evidence" value="ECO:0007669"/>
    <property type="project" value="InterPro"/>
</dbReference>
<dbReference type="RefSeq" id="WP_015709533.1">
    <property type="nucleotide sequence ID" value="NC_015578.1"/>
</dbReference>
<comment type="subcellular location">
    <subcellularLocation>
        <location evidence="2">Cytoplasm</location>
    </subcellularLocation>
</comment>
<organism evidence="14 15">
    <name type="scientific">Treponema primitia (strain ATCC BAA-887 / DSM 12427 / ZAS-2)</name>
    <dbReference type="NCBI Taxonomy" id="545694"/>
    <lineage>
        <taxon>Bacteria</taxon>
        <taxon>Pseudomonadati</taxon>
        <taxon>Spirochaetota</taxon>
        <taxon>Spirochaetia</taxon>
        <taxon>Spirochaetales</taxon>
        <taxon>Treponemataceae</taxon>
        <taxon>Treponema</taxon>
    </lineage>
</organism>
<dbReference type="EMBL" id="CP001843">
    <property type="protein sequence ID" value="AEF85358.1"/>
    <property type="molecule type" value="Genomic_DNA"/>
</dbReference>
<dbReference type="Pfam" id="PF03484">
    <property type="entry name" value="B5"/>
    <property type="match status" value="1"/>
</dbReference>
<dbReference type="InterPro" id="IPR041616">
    <property type="entry name" value="PheRS_beta_core"/>
</dbReference>
<dbReference type="InterPro" id="IPR004531">
    <property type="entry name" value="Phe-tRNA-synth_IIc_bsu_arc_euk"/>
</dbReference>
<dbReference type="PANTHER" id="PTHR10947:SF0">
    <property type="entry name" value="PHENYLALANINE--TRNA LIGASE BETA SUBUNIT"/>
    <property type="match status" value="1"/>
</dbReference>
<protein>
    <recommendedName>
        <fullName evidence="4">phenylalanine--tRNA ligase</fullName>
        <ecNumber evidence="4">6.1.1.20</ecNumber>
    </recommendedName>
</protein>
<sequence>MPKIEVNEDVFYSLAGRRWDTRDAGEARASLEDALTCAKAELDEDSDKSLPQTERTLKIELNDTNRPDLWATAGCARQLRIHNGGKRPEYPFFSRAGKLQKADHKVLVEASVKGVRPYLAGFIASGKPVTDASLRDMIQTQEKLAWNFGRKRRTISMGLYRIARIRWPISYKAVDPDSVSFVPLQWDVPLTLREILKQHPKGKEYAFIQEHEPLHPLLLDSQGAILSYPPIINSADLGAVQVGDTDLFVELTGTDQPSVTLSASIMACDLADQGYTIKPVEVEYEYDTPFGKTVTTPYYFQEPVFCSLARVEKFLGEKLSADECLNALERMGVIAEKTKAAERGGVTEQEGVRAWPPEYRNDFLHAADVAEDVMIGRTLKSFKPERPRDFTVGRLTPITYFSRRVKELLVGMSYQEMIYNYLGSRKNLVENMRGDGGKIIRIANPMSENYEYVRDSVLASLMQSESVSGAVFPHRIFEVGKVAYLNSAENSGTSTRQYAGFLHAGPDANFNTAAADLQTLFYYISREYEVEESTDTRFIPGRAAVILYKGKQAGVFGEIHPEVLENWGVTVPCIAAEVDLDTLLE</sequence>
<dbReference type="KEGG" id="tpi:TREPR_0483"/>
<reference evidence="15" key="1">
    <citation type="submission" date="2009-12" db="EMBL/GenBank/DDBJ databases">
        <title>Complete sequence of Treponema primitia strain ZAS-2.</title>
        <authorList>
            <person name="Tetu S.G."/>
            <person name="Matson E."/>
            <person name="Ren Q."/>
            <person name="Seshadri R."/>
            <person name="Elbourne L."/>
            <person name="Hassan K.A."/>
            <person name="Durkin A."/>
            <person name="Radune D."/>
            <person name="Mohamoud Y."/>
            <person name="Shay R."/>
            <person name="Jin S."/>
            <person name="Zhang X."/>
            <person name="Lucey K."/>
            <person name="Ballor N.R."/>
            <person name="Ottesen E."/>
            <person name="Rosenthal R."/>
            <person name="Allen A."/>
            <person name="Leadbetter J.R."/>
            <person name="Paulsen I.T."/>
        </authorList>
    </citation>
    <scope>NUCLEOTIDE SEQUENCE [LARGE SCALE GENOMIC DNA]</scope>
    <source>
        <strain evidence="15">ATCC BAA-887 / DSM 12427 / ZAS-2</strain>
    </source>
</reference>
<keyword evidence="15" id="KW-1185">Reference proteome</keyword>
<name>F5YLF5_TREPZ</name>
<dbReference type="Proteomes" id="UP000009223">
    <property type="component" value="Chromosome"/>
</dbReference>
<dbReference type="GO" id="GO:0005524">
    <property type="term" value="F:ATP binding"/>
    <property type="evidence" value="ECO:0007669"/>
    <property type="project" value="UniProtKB-KW"/>
</dbReference>
<dbReference type="SUPFAM" id="SSF46955">
    <property type="entry name" value="Putative DNA-binding domain"/>
    <property type="match status" value="1"/>
</dbReference>
<dbReference type="InterPro" id="IPR045060">
    <property type="entry name" value="Phe-tRNA-ligase_IIc_bsu"/>
</dbReference>
<keyword evidence="8" id="KW-0547">Nucleotide-binding</keyword>
<keyword evidence="7" id="KW-0479">Metal-binding</keyword>
<keyword evidence="10" id="KW-0460">Magnesium</keyword>
<dbReference type="STRING" id="545694.TREPR_0483"/>
<dbReference type="SMART" id="SM00874">
    <property type="entry name" value="B5"/>
    <property type="match status" value="1"/>
</dbReference>